<evidence type="ECO:0000313" key="10">
    <source>
        <dbReference type="EMBL" id="MBI0318234.1"/>
    </source>
</evidence>
<comment type="similarity">
    <text evidence="1 7">Belongs to the thiolase-like superfamily. Thiolase family.</text>
</comment>
<dbReference type="PANTHER" id="PTHR18919:SF107">
    <property type="entry name" value="ACETYL-COA ACETYLTRANSFERASE, CYTOSOLIC"/>
    <property type="match status" value="1"/>
</dbReference>
<accession>A0ABS0RN07</accession>
<dbReference type="EC" id="2.3.1.9" evidence="2"/>
<keyword evidence="3 7" id="KW-0808">Transferase</keyword>
<gene>
    <name evidence="10" type="ORF">JBF12_35740</name>
</gene>
<name>A0ABS0RN07_9ACTN</name>
<dbReference type="Pfam" id="PF02803">
    <property type="entry name" value="Thiolase_C"/>
    <property type="match status" value="1"/>
</dbReference>
<evidence type="ECO:0000256" key="5">
    <source>
        <dbReference type="ARBA" id="ARBA00030755"/>
    </source>
</evidence>
<keyword evidence="11" id="KW-1185">Reference proteome</keyword>
<proteinExistence type="inferred from homology"/>
<dbReference type="SUPFAM" id="SSF53901">
    <property type="entry name" value="Thiolase-like"/>
    <property type="match status" value="2"/>
</dbReference>
<dbReference type="EMBL" id="JAEEAQ010000544">
    <property type="protein sequence ID" value="MBI0318234.1"/>
    <property type="molecule type" value="Genomic_DNA"/>
</dbReference>
<evidence type="ECO:0000256" key="1">
    <source>
        <dbReference type="ARBA" id="ARBA00010982"/>
    </source>
</evidence>
<dbReference type="InterPro" id="IPR020610">
    <property type="entry name" value="Thiolase_AS"/>
</dbReference>
<keyword evidence="4 7" id="KW-0012">Acyltransferase</keyword>
<dbReference type="Gene3D" id="3.40.47.10">
    <property type="match status" value="1"/>
</dbReference>
<organism evidence="10 11">
    <name type="scientific">Streptomyces javensis</name>
    <dbReference type="NCBI Taxonomy" id="114698"/>
    <lineage>
        <taxon>Bacteria</taxon>
        <taxon>Bacillati</taxon>
        <taxon>Actinomycetota</taxon>
        <taxon>Actinomycetes</taxon>
        <taxon>Kitasatosporales</taxon>
        <taxon>Streptomycetaceae</taxon>
        <taxon>Streptomyces</taxon>
        <taxon>Streptomyces violaceusniger group</taxon>
    </lineage>
</organism>
<dbReference type="NCBIfam" id="TIGR01930">
    <property type="entry name" value="AcCoA-C-Actrans"/>
    <property type="match status" value="1"/>
</dbReference>
<sequence length="397" mass="41230">MMTALRDVYIVDAVRTPIGKYGGALSGVRPDDLAAHVVRGLLARTPDLDPARIDDVYFGNANGAGEENRDVARMAVLLAGLPVTVPGATVNRLCASGLEAVLQAARAIAVGDAHIALAGGVESMSRAPWVLPKPERAFPAGHQQMYSTTLGWRMTNPDMPPEWTVALGEGAELIADKHGITREAQDAFALASHEKAARAWKDGAYEAEVLPYPDTDLLRDESIRDSTSTEALAKLKPAFRKPGGTVTAGNSSPLNDGAAALLLVDEEGLKATGREPLARIGASAVTGIEPRYFGLGPVEAVRRALAKAGRSFADLATLELNEAFAAQVLGCLAEWPDLNPDTVNPRGGAIAIGHPLGASGARLAGAVAHQLAARGSGTGLATLCIGVGQGLALVLER</sequence>
<evidence type="ECO:0000256" key="2">
    <source>
        <dbReference type="ARBA" id="ARBA00012705"/>
    </source>
</evidence>
<dbReference type="InterPro" id="IPR016039">
    <property type="entry name" value="Thiolase-like"/>
</dbReference>
<comment type="caution">
    <text evidence="10">The sequence shown here is derived from an EMBL/GenBank/DDBJ whole genome shotgun (WGS) entry which is preliminary data.</text>
</comment>
<dbReference type="PROSITE" id="PS00099">
    <property type="entry name" value="THIOLASE_3"/>
    <property type="match status" value="1"/>
</dbReference>
<dbReference type="CDD" id="cd00751">
    <property type="entry name" value="thiolase"/>
    <property type="match status" value="1"/>
</dbReference>
<feature type="domain" description="Thiolase C-terminal" evidence="9">
    <location>
        <begin position="275"/>
        <end position="397"/>
    </location>
</feature>
<dbReference type="PIRSF" id="PIRSF000429">
    <property type="entry name" value="Ac-CoA_Ac_transf"/>
    <property type="match status" value="1"/>
</dbReference>
<dbReference type="InterPro" id="IPR020615">
    <property type="entry name" value="Thiolase_acyl_enz_int_AS"/>
</dbReference>
<evidence type="ECO:0000259" key="9">
    <source>
        <dbReference type="Pfam" id="PF02803"/>
    </source>
</evidence>
<dbReference type="InterPro" id="IPR020617">
    <property type="entry name" value="Thiolase_C"/>
</dbReference>
<evidence type="ECO:0000256" key="7">
    <source>
        <dbReference type="RuleBase" id="RU003557"/>
    </source>
</evidence>
<dbReference type="Proteomes" id="UP000638849">
    <property type="component" value="Unassembled WGS sequence"/>
</dbReference>
<dbReference type="InterPro" id="IPR002155">
    <property type="entry name" value="Thiolase"/>
</dbReference>
<dbReference type="InterPro" id="IPR020616">
    <property type="entry name" value="Thiolase_N"/>
</dbReference>
<dbReference type="InterPro" id="IPR020613">
    <property type="entry name" value="Thiolase_CS"/>
</dbReference>
<dbReference type="RefSeq" id="WP_198280868.1">
    <property type="nucleotide sequence ID" value="NZ_BAAAIF010000010.1"/>
</dbReference>
<dbReference type="PROSITE" id="PS00737">
    <property type="entry name" value="THIOLASE_2"/>
    <property type="match status" value="1"/>
</dbReference>
<evidence type="ECO:0000259" key="8">
    <source>
        <dbReference type="Pfam" id="PF00108"/>
    </source>
</evidence>
<evidence type="ECO:0000256" key="4">
    <source>
        <dbReference type="ARBA" id="ARBA00023315"/>
    </source>
</evidence>
<dbReference type="PROSITE" id="PS00098">
    <property type="entry name" value="THIOLASE_1"/>
    <property type="match status" value="1"/>
</dbReference>
<evidence type="ECO:0000256" key="3">
    <source>
        <dbReference type="ARBA" id="ARBA00022679"/>
    </source>
</evidence>
<feature type="domain" description="Thiolase N-terminal" evidence="8">
    <location>
        <begin position="8"/>
        <end position="267"/>
    </location>
</feature>
<reference evidence="10 11" key="1">
    <citation type="submission" date="2020-12" db="EMBL/GenBank/DDBJ databases">
        <authorList>
            <person name="Kusuma A.B."/>
            <person name="Nouioui I."/>
            <person name="Goodfellow M."/>
        </authorList>
    </citation>
    <scope>NUCLEOTIDE SEQUENCE [LARGE SCALE GENOMIC DNA]</scope>
    <source>
        <strain evidence="10 11">DSM 41764</strain>
    </source>
</reference>
<dbReference type="Pfam" id="PF00108">
    <property type="entry name" value="Thiolase_N"/>
    <property type="match status" value="1"/>
</dbReference>
<evidence type="ECO:0000313" key="11">
    <source>
        <dbReference type="Proteomes" id="UP000638849"/>
    </source>
</evidence>
<evidence type="ECO:0000256" key="6">
    <source>
        <dbReference type="ARBA" id="ARBA00040529"/>
    </source>
</evidence>
<dbReference type="PANTHER" id="PTHR18919">
    <property type="entry name" value="ACETYL-COA C-ACYLTRANSFERASE"/>
    <property type="match status" value="1"/>
</dbReference>
<protein>
    <recommendedName>
        <fullName evidence="6">Probable acetyl-CoA acetyltransferase</fullName>
        <ecNumber evidence="2">2.3.1.9</ecNumber>
    </recommendedName>
    <alternativeName>
        <fullName evidence="5">Acetoacetyl-CoA thiolase</fullName>
    </alternativeName>
</protein>